<dbReference type="GO" id="GO:0016301">
    <property type="term" value="F:kinase activity"/>
    <property type="evidence" value="ECO:0007669"/>
    <property type="project" value="UniProtKB-KW"/>
</dbReference>
<proteinExistence type="inferred from homology"/>
<feature type="region of interest" description="Disordered" evidence="5">
    <location>
        <begin position="451"/>
        <end position="485"/>
    </location>
</feature>
<evidence type="ECO:0000256" key="3">
    <source>
        <dbReference type="ARBA" id="ARBA00022679"/>
    </source>
</evidence>
<dbReference type="EMBL" id="NBXA01000026">
    <property type="protein sequence ID" value="RFA07402.1"/>
    <property type="molecule type" value="Genomic_DNA"/>
</dbReference>
<dbReference type="Proteomes" id="UP000256709">
    <property type="component" value="Unassembled WGS sequence"/>
</dbReference>
<feature type="compositionally biased region" description="Pro residues" evidence="5">
    <location>
        <begin position="465"/>
        <end position="474"/>
    </location>
</feature>
<dbReference type="PANTHER" id="PTHR43095">
    <property type="entry name" value="SUGAR KINASE"/>
    <property type="match status" value="1"/>
</dbReference>
<evidence type="ECO:0000256" key="5">
    <source>
        <dbReference type="SAM" id="MobiDB-lite"/>
    </source>
</evidence>
<dbReference type="PANTHER" id="PTHR43095:SF5">
    <property type="entry name" value="XYLULOSE KINASE"/>
    <property type="match status" value="1"/>
</dbReference>
<reference evidence="7 8" key="1">
    <citation type="submission" date="2017-04" db="EMBL/GenBank/DDBJ databases">
        <title>Comparative genome analysis of Subtercola boreus.</title>
        <authorList>
            <person name="Cho Y.-J."/>
            <person name="Cho A."/>
            <person name="Kim O.-S."/>
            <person name="Lee J.-I."/>
        </authorList>
    </citation>
    <scope>NUCLEOTIDE SEQUENCE [LARGE SCALE GENOMIC DNA]</scope>
    <source>
        <strain evidence="7 8">P27444</strain>
    </source>
</reference>
<feature type="domain" description="Carbohydrate kinase FGGY N-terminal" evidence="6">
    <location>
        <begin position="5"/>
        <end position="220"/>
    </location>
</feature>
<dbReference type="OrthoDB" id="9782710at2"/>
<dbReference type="AlphaFoldDB" id="A0A3E0VC03"/>
<comment type="similarity">
    <text evidence="1">Belongs to the FGGY kinase family.</text>
</comment>
<dbReference type="InterPro" id="IPR018484">
    <property type="entry name" value="FGGY_N"/>
</dbReference>
<comment type="caution">
    <text evidence="7">The sequence shown here is derived from an EMBL/GenBank/DDBJ whole genome shotgun (WGS) entry which is preliminary data.</text>
</comment>
<dbReference type="Gene3D" id="3.30.420.40">
    <property type="match status" value="2"/>
</dbReference>
<evidence type="ECO:0000256" key="4">
    <source>
        <dbReference type="ARBA" id="ARBA00022777"/>
    </source>
</evidence>
<accession>A0A3E0VC03</accession>
<evidence type="ECO:0000259" key="6">
    <source>
        <dbReference type="Pfam" id="PF00370"/>
    </source>
</evidence>
<gene>
    <name evidence="7" type="ORF">B7R21_14440</name>
</gene>
<keyword evidence="4 7" id="KW-0418">Kinase</keyword>
<evidence type="ECO:0000313" key="7">
    <source>
        <dbReference type="EMBL" id="RFA07402.1"/>
    </source>
</evidence>
<sequence length="485" mass="51136">MPPTYLAGLDLGSTGVKILLVDEHGTELFVEQRPTPWRAGSGGTTDMHGDSLVASIRSLLESAALRLAQITENPDATVAAVAISGMGETGFLLDADDRTVAPGMAWFDPRGQQQVDALPEHLATGFAGRTGLPLGVQVSAVKLMWLRDGGLPLAGLRWFNLPEFVAFILGGRAVSDYSLASRTGLLDQTSGQPWTEMLDYLGVGPDIFPELVDAGTDLGAASADWLPPAFRDARLTVAGHDHLVSSVSGGAMADDRYFASMGTAEVLLRVIDDPLTAEARDRLGERLINVVRHVVPGKFVLVAGVKTGLLMRRVLQLSGITDRAGRDRLDDEVLALPVGGALENGAIEVSGARNDDGVLALTVRGDGVSPAELFAAVLRHGNDELQLLIDAMDREVPPATSTVLTGGWADMGSVQRARALVLPTLTVSQRAQDTSYGATMFAARLLPTPQAGASIRTPGAEPADPDPLPTPHPTHPTTERGDTHS</sequence>
<dbReference type="SUPFAM" id="SSF53067">
    <property type="entry name" value="Actin-like ATPase domain"/>
    <property type="match status" value="1"/>
</dbReference>
<organism evidence="7 8">
    <name type="scientific">Subtercola boreus</name>
    <dbReference type="NCBI Taxonomy" id="120213"/>
    <lineage>
        <taxon>Bacteria</taxon>
        <taxon>Bacillati</taxon>
        <taxon>Actinomycetota</taxon>
        <taxon>Actinomycetes</taxon>
        <taxon>Micrococcales</taxon>
        <taxon>Microbacteriaceae</taxon>
        <taxon>Subtercola</taxon>
    </lineage>
</organism>
<name>A0A3E0VC03_9MICO</name>
<dbReference type="Pfam" id="PF00370">
    <property type="entry name" value="FGGY_N"/>
    <property type="match status" value="1"/>
</dbReference>
<dbReference type="InterPro" id="IPR043129">
    <property type="entry name" value="ATPase_NBD"/>
</dbReference>
<evidence type="ECO:0000313" key="8">
    <source>
        <dbReference type="Proteomes" id="UP000256709"/>
    </source>
</evidence>
<dbReference type="RefSeq" id="WP_116283944.1">
    <property type="nucleotide sequence ID" value="NZ_NBXA01000026.1"/>
</dbReference>
<dbReference type="InterPro" id="IPR050406">
    <property type="entry name" value="FGGY_Carb_Kinase"/>
</dbReference>
<keyword evidence="2" id="KW-0859">Xylose metabolism</keyword>
<dbReference type="CDD" id="cd07773">
    <property type="entry name" value="ASKHA_NBD_FGGY_FK"/>
    <property type="match status" value="1"/>
</dbReference>
<dbReference type="GO" id="GO:0042732">
    <property type="term" value="P:D-xylose metabolic process"/>
    <property type="evidence" value="ECO:0007669"/>
    <property type="project" value="UniProtKB-KW"/>
</dbReference>
<evidence type="ECO:0000256" key="1">
    <source>
        <dbReference type="ARBA" id="ARBA00009156"/>
    </source>
</evidence>
<protein>
    <submittedName>
        <fullName evidence="7">Carbohydrate kinase</fullName>
    </submittedName>
</protein>
<keyword evidence="3" id="KW-0808">Transferase</keyword>
<evidence type="ECO:0000256" key="2">
    <source>
        <dbReference type="ARBA" id="ARBA00022629"/>
    </source>
</evidence>
<keyword evidence="2" id="KW-0119">Carbohydrate metabolism</keyword>